<evidence type="ECO:0000313" key="1">
    <source>
        <dbReference type="EMBL" id="KAK8861076.1"/>
    </source>
</evidence>
<gene>
    <name evidence="1" type="ORF">M9Y10_012770</name>
</gene>
<accession>A0ABR2IDJ9</accession>
<evidence type="ECO:0000313" key="2">
    <source>
        <dbReference type="Proteomes" id="UP001470230"/>
    </source>
</evidence>
<dbReference type="Proteomes" id="UP001470230">
    <property type="component" value="Unassembled WGS sequence"/>
</dbReference>
<protein>
    <submittedName>
        <fullName evidence="1">Uncharacterized protein</fullName>
    </submittedName>
</protein>
<proteinExistence type="predicted"/>
<dbReference type="EMBL" id="JAPFFF010000018">
    <property type="protein sequence ID" value="KAK8861076.1"/>
    <property type="molecule type" value="Genomic_DNA"/>
</dbReference>
<name>A0ABR2IDJ9_9EUKA</name>
<reference evidence="1 2" key="1">
    <citation type="submission" date="2024-04" db="EMBL/GenBank/DDBJ databases">
        <title>Tritrichomonas musculus Genome.</title>
        <authorList>
            <person name="Alves-Ferreira E."/>
            <person name="Grigg M."/>
            <person name="Lorenzi H."/>
            <person name="Galac M."/>
        </authorList>
    </citation>
    <scope>NUCLEOTIDE SEQUENCE [LARGE SCALE GENOMIC DNA]</scope>
    <source>
        <strain evidence="1 2">EAF2021</strain>
    </source>
</reference>
<organism evidence="1 2">
    <name type="scientific">Tritrichomonas musculus</name>
    <dbReference type="NCBI Taxonomy" id="1915356"/>
    <lineage>
        <taxon>Eukaryota</taxon>
        <taxon>Metamonada</taxon>
        <taxon>Parabasalia</taxon>
        <taxon>Tritrichomonadida</taxon>
        <taxon>Tritrichomonadidae</taxon>
        <taxon>Tritrichomonas</taxon>
    </lineage>
</organism>
<comment type="caution">
    <text evidence="1">The sequence shown here is derived from an EMBL/GenBank/DDBJ whole genome shotgun (WGS) entry which is preliminary data.</text>
</comment>
<sequence>MAINDVETVDGGILLYSEHLQQSVIISSLTNQAKAKSQEIYHISHFEYGNMNPMRIHMSTKQRIFKVHQIPKKQCINSAVYFANTGIVCRII</sequence>
<keyword evidence="2" id="KW-1185">Reference proteome</keyword>